<feature type="domain" description="MaoC-like" evidence="1">
    <location>
        <begin position="17"/>
        <end position="109"/>
    </location>
</feature>
<comment type="caution">
    <text evidence="2">The sequence shown here is derived from an EMBL/GenBank/DDBJ whole genome shotgun (WGS) entry which is preliminary data.</text>
</comment>
<dbReference type="CDD" id="cd03454">
    <property type="entry name" value="YdeM"/>
    <property type="match status" value="1"/>
</dbReference>
<dbReference type="SUPFAM" id="SSF54637">
    <property type="entry name" value="Thioesterase/thiol ester dehydrase-isomerase"/>
    <property type="match status" value="1"/>
</dbReference>
<dbReference type="PANTHER" id="PTHR43664:SF1">
    <property type="entry name" value="BETA-METHYLMALYL-COA DEHYDRATASE"/>
    <property type="match status" value="1"/>
</dbReference>
<reference evidence="2 3" key="1">
    <citation type="submission" date="2024-03" db="EMBL/GenBank/DDBJ databases">
        <title>Novel species of the genus Variovorax.</title>
        <authorList>
            <person name="Liu Q."/>
            <person name="Xin Y.-H."/>
        </authorList>
    </citation>
    <scope>NUCLEOTIDE SEQUENCE [LARGE SCALE GENOMIC DNA]</scope>
    <source>
        <strain evidence="2 3">KACC 18899</strain>
    </source>
</reference>
<evidence type="ECO:0000313" key="2">
    <source>
        <dbReference type="EMBL" id="MEJ8810835.1"/>
    </source>
</evidence>
<dbReference type="InterPro" id="IPR029069">
    <property type="entry name" value="HotDog_dom_sf"/>
</dbReference>
<dbReference type="InterPro" id="IPR002539">
    <property type="entry name" value="MaoC-like_dom"/>
</dbReference>
<evidence type="ECO:0000259" key="1">
    <source>
        <dbReference type="Pfam" id="PF01575"/>
    </source>
</evidence>
<name>A0ABU8VBA6_9BURK</name>
<keyword evidence="3" id="KW-1185">Reference proteome</keyword>
<organism evidence="2 3">
    <name type="scientific">Variovorax ureilyticus</name>
    <dbReference type="NCBI Taxonomy" id="1836198"/>
    <lineage>
        <taxon>Bacteria</taxon>
        <taxon>Pseudomonadati</taxon>
        <taxon>Pseudomonadota</taxon>
        <taxon>Betaproteobacteria</taxon>
        <taxon>Burkholderiales</taxon>
        <taxon>Comamonadaceae</taxon>
        <taxon>Variovorax</taxon>
    </lineage>
</organism>
<dbReference type="Gene3D" id="3.10.129.10">
    <property type="entry name" value="Hotdog Thioesterase"/>
    <property type="match status" value="1"/>
</dbReference>
<dbReference type="Proteomes" id="UP001365846">
    <property type="component" value="Unassembled WGS sequence"/>
</dbReference>
<dbReference type="PANTHER" id="PTHR43664">
    <property type="entry name" value="MONOAMINE OXIDASE-RELATED"/>
    <property type="match status" value="1"/>
</dbReference>
<dbReference type="InterPro" id="IPR052342">
    <property type="entry name" value="MCH/BMMD"/>
</dbReference>
<accession>A0ABU8VBA6</accession>
<dbReference type="Pfam" id="PF01575">
    <property type="entry name" value="MaoC_dehydratas"/>
    <property type="match status" value="1"/>
</dbReference>
<evidence type="ECO:0000313" key="3">
    <source>
        <dbReference type="Proteomes" id="UP001365846"/>
    </source>
</evidence>
<gene>
    <name evidence="2" type="ORF">WKW77_07125</name>
</gene>
<sequence>MSQEPLFFDDLAVGDRFETGTHELSADDIKRFAGEFDPQPFHLDDEAARETIFGGLAASGWHTAAITMRLLVTGGPKLANGIVGAGGGIEWKTPARPGDILHVDSEVIELIPSRSRPDRGIVVMRSTTFNQRGEVVQVLTPKLMLARRAA</sequence>
<protein>
    <submittedName>
        <fullName evidence="2">MaoC family dehydratase</fullName>
    </submittedName>
</protein>
<proteinExistence type="predicted"/>
<dbReference type="RefSeq" id="WP_340356144.1">
    <property type="nucleotide sequence ID" value="NZ_JBBKZU010000002.1"/>
</dbReference>
<dbReference type="EMBL" id="JBBKZU010000002">
    <property type="protein sequence ID" value="MEJ8810835.1"/>
    <property type="molecule type" value="Genomic_DNA"/>
</dbReference>